<dbReference type="OrthoDB" id="120976at2759"/>
<keyword evidence="4" id="KW-1185">Reference proteome</keyword>
<feature type="coiled-coil region" evidence="1">
    <location>
        <begin position="361"/>
        <end position="465"/>
    </location>
</feature>
<evidence type="ECO:0000256" key="1">
    <source>
        <dbReference type="SAM" id="Coils"/>
    </source>
</evidence>
<dbReference type="EMBL" id="CAIX01000352">
    <property type="protein sequence ID" value="CCI10704.1"/>
    <property type="molecule type" value="Genomic_DNA"/>
</dbReference>
<evidence type="ECO:0000313" key="4">
    <source>
        <dbReference type="Proteomes" id="UP000053237"/>
    </source>
</evidence>
<proteinExistence type="predicted"/>
<dbReference type="Gene3D" id="3.80.10.10">
    <property type="entry name" value="Ribonuclease Inhibitor"/>
    <property type="match status" value="1"/>
</dbReference>
<dbReference type="SMART" id="SM00368">
    <property type="entry name" value="LRR_RI"/>
    <property type="match status" value="2"/>
</dbReference>
<dbReference type="SUPFAM" id="SSF52047">
    <property type="entry name" value="RNI-like"/>
    <property type="match status" value="1"/>
</dbReference>
<dbReference type="Proteomes" id="UP000053237">
    <property type="component" value="Unassembled WGS sequence"/>
</dbReference>
<dbReference type="InterPro" id="IPR001611">
    <property type="entry name" value="Leu-rich_rpt"/>
</dbReference>
<name>A0A024FVL4_9STRA</name>
<sequence>MSDSLVSEREDTRTLKTILSNKDQVRTINEQNVLHISGHEVVSRSDTISESEDRTLQKSIHDARRQWRELEEELNAVRHHNTELLKTLDHQQSASDVLNSTNCSLRADLEMLQSQQTFLKHNENELATSAQENKLLQVKVESVEMEKEQLRRIFSDKFLAFQVELETLQDQLCARKEKQYQYLERTRQLEDQLREKELNVARMSQTLEDIQIKSTEMEAQWRGELQAKRNLLQVNDQVSSECSKLVRDKQELQLRMDRNEQEKSRLEADFRQASEQLREMADKVFQLLERLKSSEVTKNRATDAYKHQQVQFTASEKRILGLQKEIVKMDQTRSKIESEKQVVSEQHAEMKRLLTQMSVRCTEQEKAKLRVLEERNNYEEKTSFLTGRVAHLLRKLQSEEEARQLLKEDVKKLTLQLASYQQRHCEVTQNLHTMSRNAQLMTQALRQCEDERNDFKARLDAAVKNVEEEGPRSARRLDGGQSDSIQSRFILEAVPSLGPNGITLKTRRSESVASSNAADEFLNRNGIQSFFSSAIKHSKPIQMLTEKIGQLLTRLMISEEKILESKKLLGAKSEELKDAIYKATTWKSKFDMEVDVKRRLLLRYVHQFRCQHEASGPGGGILRLTKSGIGDEEVHAIASLLHSQNGIKELHLDSNCITNEGARAIAAILSYSHCQLRHIDLRRNQIEKKGLQLIADALERHSAHLCVHSGRLDAFVDKEATQLRCVVDISDNTSPIPLHDDCKMSPIPDRECNVKARVESAQHGRSRSRVSRGVDASDCLNALDTHVELSPSRANAGCKSVLVEKGSTKEMRCKWNGAERKLPPLLLAESTTLPLAIEDGREDVEQEPAKSQ</sequence>
<protein>
    <submittedName>
        <fullName evidence="3">Uncharacterized protein</fullName>
    </submittedName>
</protein>
<evidence type="ECO:0000313" key="3">
    <source>
        <dbReference type="EMBL" id="CCI10704.1"/>
    </source>
</evidence>
<gene>
    <name evidence="3" type="ORF">BN9_113150</name>
</gene>
<dbReference type="AlphaFoldDB" id="A0A024FVL4"/>
<dbReference type="InParanoid" id="A0A024FVL4"/>
<comment type="caution">
    <text evidence="3">The sequence shown here is derived from an EMBL/GenBank/DDBJ whole genome shotgun (WGS) entry which is preliminary data.</text>
</comment>
<dbReference type="Pfam" id="PF13516">
    <property type="entry name" value="LRR_6"/>
    <property type="match status" value="2"/>
</dbReference>
<accession>A0A024FVL4</accession>
<feature type="region of interest" description="Disordered" evidence="2">
    <location>
        <begin position="833"/>
        <end position="852"/>
    </location>
</feature>
<dbReference type="STRING" id="65357.A0A024FVL4"/>
<organism evidence="3 4">
    <name type="scientific">Albugo candida</name>
    <dbReference type="NCBI Taxonomy" id="65357"/>
    <lineage>
        <taxon>Eukaryota</taxon>
        <taxon>Sar</taxon>
        <taxon>Stramenopiles</taxon>
        <taxon>Oomycota</taxon>
        <taxon>Peronosporomycetes</taxon>
        <taxon>Albuginales</taxon>
        <taxon>Albuginaceae</taxon>
        <taxon>Albugo</taxon>
    </lineage>
</organism>
<reference evidence="3 4" key="1">
    <citation type="submission" date="2012-05" db="EMBL/GenBank/DDBJ databases">
        <title>Recombination and specialization in a pathogen metapopulation.</title>
        <authorList>
            <person name="Gardiner A."/>
            <person name="Kemen E."/>
            <person name="Schultz-Larsen T."/>
            <person name="MacLean D."/>
            <person name="Van Oosterhout C."/>
            <person name="Jones J.D.G."/>
        </authorList>
    </citation>
    <scope>NUCLEOTIDE SEQUENCE [LARGE SCALE GENOMIC DNA]</scope>
    <source>
        <strain evidence="3 4">Ac Nc2</strain>
    </source>
</reference>
<evidence type="ECO:0000256" key="2">
    <source>
        <dbReference type="SAM" id="MobiDB-lite"/>
    </source>
</evidence>
<dbReference type="InterPro" id="IPR032675">
    <property type="entry name" value="LRR_dom_sf"/>
</dbReference>
<feature type="coiled-coil region" evidence="1">
    <location>
        <begin position="186"/>
        <end position="283"/>
    </location>
</feature>
<keyword evidence="1" id="KW-0175">Coiled coil</keyword>